<dbReference type="Proteomes" id="UP000306980">
    <property type="component" value="Unassembled WGS sequence"/>
</dbReference>
<keyword evidence="5 6" id="KW-0472">Membrane</keyword>
<keyword evidence="2 6" id="KW-1003">Cell membrane</keyword>
<dbReference type="InterPro" id="IPR015414">
    <property type="entry name" value="TMEM64"/>
</dbReference>
<comment type="caution">
    <text evidence="9">The sequence shown here is derived from an EMBL/GenBank/DDBJ whole genome shotgun (WGS) entry which is preliminary data.</text>
</comment>
<feature type="transmembrane region" description="Helical" evidence="6">
    <location>
        <begin position="55"/>
        <end position="75"/>
    </location>
</feature>
<evidence type="ECO:0000256" key="6">
    <source>
        <dbReference type="RuleBase" id="RU366058"/>
    </source>
</evidence>
<evidence type="ECO:0000256" key="2">
    <source>
        <dbReference type="ARBA" id="ARBA00022475"/>
    </source>
</evidence>
<evidence type="ECO:0000313" key="11">
    <source>
        <dbReference type="Proteomes" id="UP000319280"/>
    </source>
</evidence>
<reference evidence="8 10" key="1">
    <citation type="submission" date="2019-05" db="EMBL/GenBank/DDBJ databases">
        <title>Genomic analysis of Lentibacillus sp. NKC220-2.</title>
        <authorList>
            <person name="Oh Y.J."/>
        </authorList>
    </citation>
    <scope>NUCLEOTIDE SEQUENCE [LARGE SCALE GENOMIC DNA]</scope>
    <source>
        <strain evidence="8 10">NKC220-2</strain>
    </source>
</reference>
<dbReference type="Proteomes" id="UP000319280">
    <property type="component" value="Unassembled WGS sequence"/>
</dbReference>
<keyword evidence="3 6" id="KW-0812">Transmembrane</keyword>
<evidence type="ECO:0000256" key="5">
    <source>
        <dbReference type="ARBA" id="ARBA00023136"/>
    </source>
</evidence>
<feature type="transmembrane region" description="Helical" evidence="6">
    <location>
        <begin position="7"/>
        <end position="26"/>
    </location>
</feature>
<accession>A0A549YLZ8</accession>
<name>A0A549YLZ8_9BACI</name>
<evidence type="ECO:0000313" key="8">
    <source>
        <dbReference type="EMBL" id="TMN21128.1"/>
    </source>
</evidence>
<feature type="transmembrane region" description="Helical" evidence="6">
    <location>
        <begin position="32"/>
        <end position="48"/>
    </location>
</feature>
<sequence>MELLGNYILAFIETGGLFAPVLFISFHLLRPLFFLPVVFLCISGGILFGTAAGTLYSVIGITLSSVMFYGLINWMPKTFTKLVRLKQRLLGKKSELTTSQIAILRLVPFIHFHLLSLCLIEISTDFRDYTKTSLLTNIPLAVIYTSVGQWVSRLSPLHILLFLLALLPLIYLLRRKEMIIKWDDFFQFSA</sequence>
<evidence type="ECO:0000256" key="3">
    <source>
        <dbReference type="ARBA" id="ARBA00022692"/>
    </source>
</evidence>
<dbReference type="EMBL" id="VJMZ01000001">
    <property type="protein sequence ID" value="TRM12908.1"/>
    <property type="molecule type" value="Genomic_DNA"/>
</dbReference>
<dbReference type="PANTHER" id="PTHR12677">
    <property type="entry name" value="GOLGI APPARATUS MEMBRANE PROTEIN TVP38-RELATED"/>
    <property type="match status" value="1"/>
</dbReference>
<feature type="domain" description="VTT" evidence="7">
    <location>
        <begin position="36"/>
        <end position="149"/>
    </location>
</feature>
<feature type="transmembrane region" description="Helical" evidence="6">
    <location>
        <begin position="157"/>
        <end position="173"/>
    </location>
</feature>
<dbReference type="PANTHER" id="PTHR12677:SF59">
    <property type="entry name" value="GOLGI APPARATUS MEMBRANE PROTEIN TVP38-RELATED"/>
    <property type="match status" value="1"/>
</dbReference>
<evidence type="ECO:0000256" key="4">
    <source>
        <dbReference type="ARBA" id="ARBA00022989"/>
    </source>
</evidence>
<protein>
    <recommendedName>
        <fullName evidence="6">TVP38/TMEM64 family membrane protein</fullName>
    </recommendedName>
</protein>
<comment type="subcellular location">
    <subcellularLocation>
        <location evidence="1 6">Cell membrane</location>
        <topology evidence="1 6">Multi-pass membrane protein</topology>
    </subcellularLocation>
</comment>
<evidence type="ECO:0000313" key="10">
    <source>
        <dbReference type="Proteomes" id="UP000306980"/>
    </source>
</evidence>
<evidence type="ECO:0000259" key="7">
    <source>
        <dbReference type="Pfam" id="PF09335"/>
    </source>
</evidence>
<dbReference type="EMBL" id="VCIA01000001">
    <property type="protein sequence ID" value="TMN21128.1"/>
    <property type="molecule type" value="Genomic_DNA"/>
</dbReference>
<dbReference type="GO" id="GO:0005886">
    <property type="term" value="C:plasma membrane"/>
    <property type="evidence" value="ECO:0007669"/>
    <property type="project" value="UniProtKB-SubCell"/>
</dbReference>
<evidence type="ECO:0000256" key="1">
    <source>
        <dbReference type="ARBA" id="ARBA00004651"/>
    </source>
</evidence>
<dbReference type="InterPro" id="IPR032816">
    <property type="entry name" value="VTT_dom"/>
</dbReference>
<dbReference type="RefSeq" id="WP_138601097.1">
    <property type="nucleotide sequence ID" value="NZ_VCIA01000001.1"/>
</dbReference>
<dbReference type="OrthoDB" id="2451090at2"/>
<evidence type="ECO:0000313" key="9">
    <source>
        <dbReference type="EMBL" id="TRM12908.1"/>
    </source>
</evidence>
<reference evidence="9 11" key="2">
    <citation type="submission" date="2019-07" db="EMBL/GenBank/DDBJ databases">
        <title>Genomic analysis of Lentibacillus sp. NKC851-2.</title>
        <authorList>
            <person name="Oh Y.J."/>
        </authorList>
    </citation>
    <scope>NUCLEOTIDE SEQUENCE [LARGE SCALE GENOMIC DNA]</scope>
    <source>
        <strain evidence="9 11">NKC851-2</strain>
    </source>
</reference>
<dbReference type="AlphaFoldDB" id="A0A549YLZ8"/>
<keyword evidence="11" id="KW-1185">Reference proteome</keyword>
<comment type="similarity">
    <text evidence="6">Belongs to the TVP38/TMEM64 family.</text>
</comment>
<accession>A0A5S3QGZ8</accession>
<dbReference type="Pfam" id="PF09335">
    <property type="entry name" value="VTT_dom"/>
    <property type="match status" value="1"/>
</dbReference>
<gene>
    <name evidence="8" type="ORF">FFL34_02655</name>
    <name evidence="9" type="ORF">FH966_15015</name>
</gene>
<feature type="transmembrane region" description="Helical" evidence="6">
    <location>
        <begin position="102"/>
        <end position="122"/>
    </location>
</feature>
<proteinExistence type="inferred from homology"/>
<keyword evidence="4 6" id="KW-1133">Transmembrane helix</keyword>
<organism evidence="9 11">
    <name type="scientific">Lentibacillus cibarius</name>
    <dbReference type="NCBI Taxonomy" id="2583219"/>
    <lineage>
        <taxon>Bacteria</taxon>
        <taxon>Bacillati</taxon>
        <taxon>Bacillota</taxon>
        <taxon>Bacilli</taxon>
        <taxon>Bacillales</taxon>
        <taxon>Bacillaceae</taxon>
        <taxon>Lentibacillus</taxon>
    </lineage>
</organism>